<dbReference type="Proteomes" id="UP000646478">
    <property type="component" value="Unassembled WGS sequence"/>
</dbReference>
<feature type="transmembrane region" description="Helical" evidence="1">
    <location>
        <begin position="175"/>
        <end position="194"/>
    </location>
</feature>
<feature type="transmembrane region" description="Helical" evidence="1">
    <location>
        <begin position="331"/>
        <end position="350"/>
    </location>
</feature>
<comment type="caution">
    <text evidence="2">The sequence shown here is derived from an EMBL/GenBank/DDBJ whole genome shotgun (WGS) entry which is preliminary data.</text>
</comment>
<evidence type="ECO:0000313" key="3">
    <source>
        <dbReference type="Proteomes" id="UP000646478"/>
    </source>
</evidence>
<dbReference type="Pfam" id="PF05940">
    <property type="entry name" value="NnrS"/>
    <property type="match status" value="1"/>
</dbReference>
<feature type="transmembrane region" description="Helical" evidence="1">
    <location>
        <begin position="269"/>
        <end position="293"/>
    </location>
</feature>
<organism evidence="2 3">
    <name type="scientific">Brucella endophytica</name>
    <dbReference type="NCBI Taxonomy" id="1963359"/>
    <lineage>
        <taxon>Bacteria</taxon>
        <taxon>Pseudomonadati</taxon>
        <taxon>Pseudomonadota</taxon>
        <taxon>Alphaproteobacteria</taxon>
        <taxon>Hyphomicrobiales</taxon>
        <taxon>Brucellaceae</taxon>
        <taxon>Brucella/Ochrobactrum group</taxon>
        <taxon>Brucella</taxon>
    </lineage>
</organism>
<evidence type="ECO:0000313" key="2">
    <source>
        <dbReference type="EMBL" id="GGB02664.1"/>
    </source>
</evidence>
<reference evidence="2" key="2">
    <citation type="submission" date="2020-09" db="EMBL/GenBank/DDBJ databases">
        <authorList>
            <person name="Sun Q."/>
            <person name="Zhou Y."/>
        </authorList>
    </citation>
    <scope>NUCLEOTIDE SEQUENCE</scope>
    <source>
        <strain evidence="2">CGMCC 1.15082</strain>
    </source>
</reference>
<feature type="transmembrane region" description="Helical" evidence="1">
    <location>
        <begin position="90"/>
        <end position="108"/>
    </location>
</feature>
<feature type="transmembrane region" description="Helical" evidence="1">
    <location>
        <begin position="214"/>
        <end position="233"/>
    </location>
</feature>
<dbReference type="InterPro" id="IPR010266">
    <property type="entry name" value="NnrS"/>
</dbReference>
<feature type="transmembrane region" description="Helical" evidence="1">
    <location>
        <begin position="239"/>
        <end position="257"/>
    </location>
</feature>
<feature type="transmembrane region" description="Helical" evidence="1">
    <location>
        <begin position="362"/>
        <end position="381"/>
    </location>
</feature>
<keyword evidence="1" id="KW-0472">Membrane</keyword>
<feature type="transmembrane region" description="Helical" evidence="1">
    <location>
        <begin position="299"/>
        <end position="319"/>
    </location>
</feature>
<proteinExistence type="predicted"/>
<dbReference type="AlphaFoldDB" id="A0A916SJ70"/>
<dbReference type="EMBL" id="BMHH01000015">
    <property type="protein sequence ID" value="GGB02664.1"/>
    <property type="molecule type" value="Genomic_DNA"/>
</dbReference>
<feature type="transmembrane region" description="Helical" evidence="1">
    <location>
        <begin position="145"/>
        <end position="163"/>
    </location>
</feature>
<reference evidence="2" key="1">
    <citation type="journal article" date="2014" name="Int. J. Syst. Evol. Microbiol.">
        <title>Complete genome sequence of Corynebacterium casei LMG S-19264T (=DSM 44701T), isolated from a smear-ripened cheese.</title>
        <authorList>
            <consortium name="US DOE Joint Genome Institute (JGI-PGF)"/>
            <person name="Walter F."/>
            <person name="Albersmeier A."/>
            <person name="Kalinowski J."/>
            <person name="Ruckert C."/>
        </authorList>
    </citation>
    <scope>NUCLEOTIDE SEQUENCE</scope>
    <source>
        <strain evidence="2">CGMCC 1.15082</strain>
    </source>
</reference>
<keyword evidence="3" id="KW-1185">Reference proteome</keyword>
<feature type="transmembrane region" description="Helical" evidence="1">
    <location>
        <begin position="21"/>
        <end position="42"/>
    </location>
</feature>
<sequence>MPVPRVKPGNYPAVLSYGFRPFFLLGSLYAGLSILFWLPLFYGQLETASLFAPVDWHIHEMLFGYLGAIITGFLLTAIPNWTGRLPVQGMSLFVLIMLWLAGRFAVFFSADIGWVAAAVVDCAFLAAVAVAAGVEIAAGHNWRNLKVLAPVVVLLLANVLFHIEAHQDGISDMSRRLGIGAVTVLIMIIGGRIIPSFTRNWLARENPGRLPVPFNRFDAVTIVISALALAAWAFAPETFIAGFALLIAGGINLVRLARWAGDRTLRDPLVLILHVAYVFVPAGFLLAGIAIFAPGTVPPVAAIHAFGAGAMGAMTLAVMARATLGHTGRDLRAGTGTCMIFAGITLSALLRIAEPFTGSTALLHASAALWALAFLGYAALYGQALVTPRLRPRAGVA</sequence>
<protein>
    <submittedName>
        <fullName evidence="2">Short-chain dehydrogenase</fullName>
    </submittedName>
</protein>
<feature type="transmembrane region" description="Helical" evidence="1">
    <location>
        <begin position="114"/>
        <end position="138"/>
    </location>
</feature>
<feature type="transmembrane region" description="Helical" evidence="1">
    <location>
        <begin position="62"/>
        <end position="78"/>
    </location>
</feature>
<dbReference type="RefSeq" id="WP_188825342.1">
    <property type="nucleotide sequence ID" value="NZ_BMHH01000015.1"/>
</dbReference>
<gene>
    <name evidence="2" type="ORF">GCM10011491_33500</name>
</gene>
<name>A0A916SJ70_9HYPH</name>
<keyword evidence="1" id="KW-1133">Transmembrane helix</keyword>
<accession>A0A916SJ70</accession>
<evidence type="ECO:0000256" key="1">
    <source>
        <dbReference type="SAM" id="Phobius"/>
    </source>
</evidence>
<keyword evidence="1" id="KW-0812">Transmembrane</keyword>